<dbReference type="AlphaFoldDB" id="A0A2S4V0I5"/>
<feature type="non-terminal residue" evidence="8">
    <location>
        <position position="1"/>
    </location>
</feature>
<proteinExistence type="predicted"/>
<dbReference type="Proteomes" id="UP000239156">
    <property type="component" value="Unassembled WGS sequence"/>
</dbReference>
<evidence type="ECO:0000313" key="8">
    <source>
        <dbReference type="EMBL" id="POW03032.1"/>
    </source>
</evidence>
<dbReference type="VEuPathDB" id="FungiDB:PSHT_00214"/>
<dbReference type="PANTHER" id="PTHR45992">
    <property type="entry name" value="EUKARYOTIC ELONGATION FACTOR 2 KINASE-RELATED"/>
    <property type="match status" value="1"/>
</dbReference>
<evidence type="ECO:0000256" key="1">
    <source>
        <dbReference type="ARBA" id="ARBA00022527"/>
    </source>
</evidence>
<dbReference type="Pfam" id="PF02816">
    <property type="entry name" value="Alpha_kinase"/>
    <property type="match status" value="1"/>
</dbReference>
<keyword evidence="4" id="KW-0418">Kinase</keyword>
<protein>
    <recommendedName>
        <fullName evidence="7">Alpha-type protein kinase domain-containing protein</fullName>
    </recommendedName>
</protein>
<name>A0A2S4V0I5_9BASI</name>
<gene>
    <name evidence="8" type="ORF">PSTT_11400</name>
</gene>
<evidence type="ECO:0000256" key="5">
    <source>
        <dbReference type="ARBA" id="ARBA00022840"/>
    </source>
</evidence>
<evidence type="ECO:0000313" key="9">
    <source>
        <dbReference type="Proteomes" id="UP000239156"/>
    </source>
</evidence>
<evidence type="ECO:0000256" key="6">
    <source>
        <dbReference type="SAM" id="MobiDB-lite"/>
    </source>
</evidence>
<sequence length="355" mass="40292">ILIHCGLVLYQKSKLTKDTGILNVKCIANLTNPNIYNNLLAQLAFKIPSHQTPTIKYPELYKSSQGKSRLPDQESLVYVLKQHTERKPVQIDLTYQHPNLNHEEILKDEDSDLDPCPPESSVKRRHYFSTDPAKARNQDEWALGGIACESPLIEQTSPTSDVLTNFSGTMPRRGVGSLNTHSLSSEIDPLKTGSKPIMLKVYKSRKIGQGSMRRAYKAEVKVKEDSGRSKIVEYVAKIRYNDSEPSINNHATDALMYQAGALLLSDFKKRVMECRQLKARSMDWADGNNSEYGILRFIEGHECNQVCEELKLAAPEQIYHEMMAKVNQKKKASKRKTQVLEIPDDKPQHLNRNQT</sequence>
<feature type="non-terminal residue" evidence="8">
    <location>
        <position position="355"/>
    </location>
</feature>
<dbReference type="GO" id="GO:1903013">
    <property type="term" value="P:response to differentiation-inducing factor 1"/>
    <property type="evidence" value="ECO:0007669"/>
    <property type="project" value="TreeGrafter"/>
</dbReference>
<keyword evidence="2" id="KW-0808">Transferase</keyword>
<dbReference type="Gene3D" id="3.20.200.10">
    <property type="entry name" value="MHCK/EF2 kinase"/>
    <property type="match status" value="1"/>
</dbReference>
<organism evidence="8 9">
    <name type="scientific">Puccinia striiformis</name>
    <dbReference type="NCBI Taxonomy" id="27350"/>
    <lineage>
        <taxon>Eukaryota</taxon>
        <taxon>Fungi</taxon>
        <taxon>Dikarya</taxon>
        <taxon>Basidiomycota</taxon>
        <taxon>Pucciniomycotina</taxon>
        <taxon>Pucciniomycetes</taxon>
        <taxon>Pucciniales</taxon>
        <taxon>Pucciniaceae</taxon>
        <taxon>Puccinia</taxon>
    </lineage>
</organism>
<dbReference type="PANTHER" id="PTHR45992:SF2">
    <property type="entry name" value="EUKARYOTIC ELONGATION FACTOR 2 KINASE"/>
    <property type="match status" value="1"/>
</dbReference>
<accession>A0A2S4V0I5</accession>
<keyword evidence="9" id="KW-1185">Reference proteome</keyword>
<dbReference type="GO" id="GO:0031037">
    <property type="term" value="P:myosin II filament disassembly"/>
    <property type="evidence" value="ECO:0007669"/>
    <property type="project" value="TreeGrafter"/>
</dbReference>
<reference evidence="8" key="1">
    <citation type="submission" date="2017-12" db="EMBL/GenBank/DDBJ databases">
        <title>Gene loss provides genomic basis for host adaptation in cereal stripe rust fungi.</title>
        <authorList>
            <person name="Xia C."/>
        </authorList>
    </citation>
    <scope>NUCLEOTIDE SEQUENCE [LARGE SCALE GENOMIC DNA]</scope>
    <source>
        <strain evidence="8">93-210</strain>
    </source>
</reference>
<dbReference type="InterPro" id="IPR004166">
    <property type="entry name" value="a-kinase_dom"/>
</dbReference>
<feature type="domain" description="Alpha-type protein kinase" evidence="7">
    <location>
        <begin position="208"/>
        <end position="270"/>
    </location>
</feature>
<evidence type="ECO:0000256" key="3">
    <source>
        <dbReference type="ARBA" id="ARBA00022741"/>
    </source>
</evidence>
<keyword evidence="3" id="KW-0547">Nucleotide-binding</keyword>
<dbReference type="InterPro" id="IPR051852">
    <property type="entry name" value="Alpha-type_PK"/>
</dbReference>
<dbReference type="VEuPathDB" id="FungiDB:PSTT_11400"/>
<evidence type="ECO:0000256" key="2">
    <source>
        <dbReference type="ARBA" id="ARBA00022679"/>
    </source>
</evidence>
<evidence type="ECO:0000259" key="7">
    <source>
        <dbReference type="Pfam" id="PF02816"/>
    </source>
</evidence>
<dbReference type="GO" id="GO:0005524">
    <property type="term" value="F:ATP binding"/>
    <property type="evidence" value="ECO:0007669"/>
    <property type="project" value="UniProtKB-KW"/>
</dbReference>
<dbReference type="GO" id="GO:0004674">
    <property type="term" value="F:protein serine/threonine kinase activity"/>
    <property type="evidence" value="ECO:0007669"/>
    <property type="project" value="UniProtKB-KW"/>
</dbReference>
<keyword evidence="1" id="KW-0723">Serine/threonine-protein kinase</keyword>
<comment type="caution">
    <text evidence="8">The sequence shown here is derived from an EMBL/GenBank/DDBJ whole genome shotgun (WGS) entry which is preliminary data.</text>
</comment>
<keyword evidence="5" id="KW-0067">ATP-binding</keyword>
<dbReference type="EMBL" id="PKSL01000132">
    <property type="protein sequence ID" value="POW03032.1"/>
    <property type="molecule type" value="Genomic_DNA"/>
</dbReference>
<feature type="region of interest" description="Disordered" evidence="6">
    <location>
        <begin position="330"/>
        <end position="355"/>
    </location>
</feature>
<evidence type="ECO:0000256" key="4">
    <source>
        <dbReference type="ARBA" id="ARBA00022777"/>
    </source>
</evidence>